<protein>
    <submittedName>
        <fullName evidence="1">Uncharacterized protein</fullName>
    </submittedName>
</protein>
<evidence type="ECO:0000313" key="1">
    <source>
        <dbReference type="EMBL" id="MPN32431.1"/>
    </source>
</evidence>
<proteinExistence type="predicted"/>
<dbReference type="EMBL" id="VSSQ01084440">
    <property type="protein sequence ID" value="MPN32431.1"/>
    <property type="molecule type" value="Genomic_DNA"/>
</dbReference>
<gene>
    <name evidence="1" type="ORF">SDC9_179909</name>
</gene>
<name>A0A645H051_9ZZZZ</name>
<comment type="caution">
    <text evidence="1">The sequence shown here is derived from an EMBL/GenBank/DDBJ whole genome shotgun (WGS) entry which is preliminary data.</text>
</comment>
<accession>A0A645H051</accession>
<dbReference type="AlphaFoldDB" id="A0A645H051"/>
<reference evidence="1" key="1">
    <citation type="submission" date="2019-08" db="EMBL/GenBank/DDBJ databases">
        <authorList>
            <person name="Kucharzyk K."/>
            <person name="Murdoch R.W."/>
            <person name="Higgins S."/>
            <person name="Loffler F."/>
        </authorList>
    </citation>
    <scope>NUCLEOTIDE SEQUENCE</scope>
</reference>
<sequence length="120" mass="14052">MQLLEEIKHFYSGNNLCIILSSDLKQLGCTIKKLYGEHFDSDLYLQRFFDAIFTINRASYEKYINEELKFNISSTNIVNEICKVAISYNSLTVRETNKFIKKMKVIAQKLQKSKKIIPFV</sequence>
<organism evidence="1">
    <name type="scientific">bioreactor metagenome</name>
    <dbReference type="NCBI Taxonomy" id="1076179"/>
    <lineage>
        <taxon>unclassified sequences</taxon>
        <taxon>metagenomes</taxon>
        <taxon>ecological metagenomes</taxon>
    </lineage>
</organism>